<sequence>MTPDGQRSGAEPSGPVAPRSGAGPAAPGGGAVPSARVDEAAAAASARSRTVGVVRDVADKRSTLAALGRALRFPDYYATNLDALEECLRDLSWLPVGPVEIVWEDGPLRDADPRTHRVLGEILAAASGSEGDHPLRITRVG</sequence>
<dbReference type="InterPro" id="IPR000468">
    <property type="entry name" value="Barstar"/>
</dbReference>
<dbReference type="Gene3D" id="3.30.370.10">
    <property type="entry name" value="Barstar-like"/>
    <property type="match status" value="1"/>
</dbReference>
<accession>A0ABV9YQK6</accession>
<gene>
    <name evidence="4" type="ORF">ACFPBZ_17760</name>
</gene>
<name>A0ABV9YQK6_9PSEU</name>
<evidence type="ECO:0000259" key="3">
    <source>
        <dbReference type="Pfam" id="PF01337"/>
    </source>
</evidence>
<proteinExistence type="inferred from homology"/>
<comment type="similarity">
    <text evidence="1">Belongs to the barstar family.</text>
</comment>
<feature type="domain" description="Barstar (barnase inhibitor)" evidence="3">
    <location>
        <begin position="55"/>
        <end position="128"/>
    </location>
</feature>
<feature type="region of interest" description="Disordered" evidence="2">
    <location>
        <begin position="1"/>
        <end position="34"/>
    </location>
</feature>
<evidence type="ECO:0000313" key="5">
    <source>
        <dbReference type="Proteomes" id="UP001595947"/>
    </source>
</evidence>
<dbReference type="Proteomes" id="UP001595947">
    <property type="component" value="Unassembled WGS sequence"/>
</dbReference>
<protein>
    <submittedName>
        <fullName evidence="4">Barstar family protein</fullName>
    </submittedName>
</protein>
<keyword evidence="5" id="KW-1185">Reference proteome</keyword>
<dbReference type="EMBL" id="JBHSIV010000019">
    <property type="protein sequence ID" value="MFC5064072.1"/>
    <property type="molecule type" value="Genomic_DNA"/>
</dbReference>
<dbReference type="RefSeq" id="WP_378037420.1">
    <property type="nucleotide sequence ID" value="NZ_JBHSIV010000019.1"/>
</dbReference>
<organism evidence="4 5">
    <name type="scientific">Actinomycetospora atypica</name>
    <dbReference type="NCBI Taxonomy" id="1290095"/>
    <lineage>
        <taxon>Bacteria</taxon>
        <taxon>Bacillati</taxon>
        <taxon>Actinomycetota</taxon>
        <taxon>Actinomycetes</taxon>
        <taxon>Pseudonocardiales</taxon>
        <taxon>Pseudonocardiaceae</taxon>
        <taxon>Actinomycetospora</taxon>
    </lineage>
</organism>
<dbReference type="SUPFAM" id="SSF52038">
    <property type="entry name" value="Barstar-related"/>
    <property type="match status" value="1"/>
</dbReference>
<comment type="caution">
    <text evidence="4">The sequence shown here is derived from an EMBL/GenBank/DDBJ whole genome shotgun (WGS) entry which is preliminary data.</text>
</comment>
<dbReference type="InterPro" id="IPR035905">
    <property type="entry name" value="Barstar-like_sf"/>
</dbReference>
<reference evidence="5" key="1">
    <citation type="journal article" date="2019" name="Int. J. Syst. Evol. Microbiol.">
        <title>The Global Catalogue of Microorganisms (GCM) 10K type strain sequencing project: providing services to taxonomists for standard genome sequencing and annotation.</title>
        <authorList>
            <consortium name="The Broad Institute Genomics Platform"/>
            <consortium name="The Broad Institute Genome Sequencing Center for Infectious Disease"/>
            <person name="Wu L."/>
            <person name="Ma J."/>
        </authorList>
    </citation>
    <scope>NUCLEOTIDE SEQUENCE [LARGE SCALE GENOMIC DNA]</scope>
    <source>
        <strain evidence="5">CGMCC 4.7093</strain>
    </source>
</reference>
<evidence type="ECO:0000313" key="4">
    <source>
        <dbReference type="EMBL" id="MFC5064072.1"/>
    </source>
</evidence>
<evidence type="ECO:0000256" key="1">
    <source>
        <dbReference type="ARBA" id="ARBA00006845"/>
    </source>
</evidence>
<feature type="compositionally biased region" description="Low complexity" evidence="2">
    <location>
        <begin position="12"/>
        <end position="25"/>
    </location>
</feature>
<evidence type="ECO:0000256" key="2">
    <source>
        <dbReference type="SAM" id="MobiDB-lite"/>
    </source>
</evidence>
<dbReference type="Pfam" id="PF01337">
    <property type="entry name" value="Barstar"/>
    <property type="match status" value="1"/>
</dbReference>